<dbReference type="EMBL" id="FNHQ01000014">
    <property type="protein sequence ID" value="SDM82554.1"/>
    <property type="molecule type" value="Genomic_DNA"/>
</dbReference>
<keyword evidence="1" id="KW-0812">Transmembrane</keyword>
<dbReference type="STRING" id="349095.SAMN05660299_01602"/>
<evidence type="ECO:0000256" key="1">
    <source>
        <dbReference type="SAM" id="Phobius"/>
    </source>
</evidence>
<proteinExistence type="predicted"/>
<feature type="transmembrane region" description="Helical" evidence="1">
    <location>
        <begin position="5"/>
        <end position="22"/>
    </location>
</feature>
<dbReference type="AlphaFoldDB" id="A0A1G9WDA9"/>
<keyword evidence="1" id="KW-0472">Membrane</keyword>
<dbReference type="Pfam" id="PF11755">
    <property type="entry name" value="DUF3311"/>
    <property type="match status" value="1"/>
</dbReference>
<dbReference type="Proteomes" id="UP000199309">
    <property type="component" value="Unassembled WGS sequence"/>
</dbReference>
<evidence type="ECO:0000313" key="2">
    <source>
        <dbReference type="EMBL" id="SDM82554.1"/>
    </source>
</evidence>
<name>A0A1G9WDA9_9FIRM</name>
<gene>
    <name evidence="2" type="ORF">SAMN05660299_01602</name>
</gene>
<organism evidence="2 3">
    <name type="scientific">Megasphaera paucivorans</name>
    <dbReference type="NCBI Taxonomy" id="349095"/>
    <lineage>
        <taxon>Bacteria</taxon>
        <taxon>Bacillati</taxon>
        <taxon>Bacillota</taxon>
        <taxon>Negativicutes</taxon>
        <taxon>Veillonellales</taxon>
        <taxon>Veillonellaceae</taxon>
        <taxon>Megasphaera</taxon>
    </lineage>
</organism>
<dbReference type="RefSeq" id="WP_091650323.1">
    <property type="nucleotide sequence ID" value="NZ_FNHQ01000014.1"/>
</dbReference>
<reference evidence="2 3" key="1">
    <citation type="submission" date="2016-10" db="EMBL/GenBank/DDBJ databases">
        <authorList>
            <person name="de Groot N.N."/>
        </authorList>
    </citation>
    <scope>NUCLEOTIDE SEQUENCE [LARGE SCALE GENOMIC DNA]</scope>
    <source>
        <strain evidence="2 3">DSM 16981</strain>
    </source>
</reference>
<keyword evidence="1" id="KW-1133">Transmembrane helix</keyword>
<accession>A0A1G9WDA9</accession>
<dbReference type="OrthoDB" id="3628949at2"/>
<feature type="transmembrane region" description="Helical" evidence="1">
    <location>
        <begin position="28"/>
        <end position="54"/>
    </location>
</feature>
<dbReference type="InterPro" id="IPR021741">
    <property type="entry name" value="DUF3311"/>
</dbReference>
<evidence type="ECO:0000313" key="3">
    <source>
        <dbReference type="Proteomes" id="UP000199309"/>
    </source>
</evidence>
<sequence>MALRIFLTAVPFIWIIGALPWVNRVHPMIFGVPFLAFWIQLGVIISVFCIHTLYMIDKKNHAKADAEAAEHALDGHKSKEN</sequence>
<protein>
    <submittedName>
        <fullName evidence="2">Uncharacterized protein</fullName>
    </submittedName>
</protein>
<keyword evidence="3" id="KW-1185">Reference proteome</keyword>